<accession>A0A414ZQB6</accession>
<name>A0A414ZQB6_9FIRM</name>
<organism evidence="1 2">
    <name type="scientific">Agathobacter rectalis</name>
    <dbReference type="NCBI Taxonomy" id="39491"/>
    <lineage>
        <taxon>Bacteria</taxon>
        <taxon>Bacillati</taxon>
        <taxon>Bacillota</taxon>
        <taxon>Clostridia</taxon>
        <taxon>Lachnospirales</taxon>
        <taxon>Lachnospiraceae</taxon>
        <taxon>Agathobacter</taxon>
    </lineage>
</organism>
<dbReference type="AlphaFoldDB" id="A0A414ZQB6"/>
<dbReference type="RefSeq" id="WP_005359723.1">
    <property type="nucleotide sequence ID" value="NZ_QRKN01000001.1"/>
</dbReference>
<gene>
    <name evidence="1" type="ORF">DW172_01610</name>
</gene>
<proteinExistence type="predicted"/>
<dbReference type="EMBL" id="QRKN01000001">
    <property type="protein sequence ID" value="RHI25415.1"/>
    <property type="molecule type" value="Genomic_DNA"/>
</dbReference>
<reference evidence="1 2" key="1">
    <citation type="submission" date="2018-08" db="EMBL/GenBank/DDBJ databases">
        <title>A genome reference for cultivated species of the human gut microbiota.</title>
        <authorList>
            <person name="Zou Y."/>
            <person name="Xue W."/>
            <person name="Luo G."/>
        </authorList>
    </citation>
    <scope>NUCLEOTIDE SEQUENCE [LARGE SCALE GENOMIC DNA]</scope>
    <source>
        <strain evidence="1 2">AM16-11</strain>
    </source>
</reference>
<evidence type="ECO:0000313" key="1">
    <source>
        <dbReference type="EMBL" id="RHI25415.1"/>
    </source>
</evidence>
<protein>
    <submittedName>
        <fullName evidence="1">ASCH domain-containing protein</fullName>
    </submittedName>
</protein>
<sequence length="105" mass="12388">MLILPIKSKWFNMILSGDKQEEYREIKPYYTTRFKKIFEMYPNSNIPTGLDKQLIGFRNGYGSSRPQFTAVCSLDIKTGKEEWGAEPGTEYYTLHIHEIRERKDC</sequence>
<dbReference type="Proteomes" id="UP000285865">
    <property type="component" value="Unassembled WGS sequence"/>
</dbReference>
<comment type="caution">
    <text evidence="1">The sequence shown here is derived from an EMBL/GenBank/DDBJ whole genome shotgun (WGS) entry which is preliminary data.</text>
</comment>
<evidence type="ECO:0000313" key="2">
    <source>
        <dbReference type="Proteomes" id="UP000285865"/>
    </source>
</evidence>